<proteinExistence type="predicted"/>
<dbReference type="RefSeq" id="WP_083153558.1">
    <property type="nucleotide sequence ID" value="NZ_AP022560.1"/>
</dbReference>
<evidence type="ECO:0000313" key="2">
    <source>
        <dbReference type="Proteomes" id="UP000466681"/>
    </source>
</evidence>
<keyword evidence="2" id="KW-1185">Reference proteome</keyword>
<sequence length="106" mass="11620">MTVKDDLLEDLPHVYPGLERPDIERLLNLLDQSASTEAAMGLSIATALRPLVPEVADRIESYGPQDVDEYVRILRGAVVPLLQQWQPESEAPAADEVADRVATLDG</sequence>
<reference evidence="1 2" key="1">
    <citation type="journal article" date="2019" name="Emerg. Microbes Infect.">
        <title>Comprehensive subspecies identification of 175 nontuberculous mycobacteria species based on 7547 genomic profiles.</title>
        <authorList>
            <person name="Matsumoto Y."/>
            <person name="Kinjo T."/>
            <person name="Motooka D."/>
            <person name="Nabeya D."/>
            <person name="Jung N."/>
            <person name="Uechi K."/>
            <person name="Horii T."/>
            <person name="Iida T."/>
            <person name="Fujita J."/>
            <person name="Nakamura S."/>
        </authorList>
    </citation>
    <scope>NUCLEOTIDE SEQUENCE [LARGE SCALE GENOMIC DNA]</scope>
    <source>
        <strain evidence="1 2">JCM 6375</strain>
    </source>
</reference>
<dbReference type="Proteomes" id="UP000466681">
    <property type="component" value="Chromosome"/>
</dbReference>
<gene>
    <name evidence="1" type="ORF">MMOR_13080</name>
</gene>
<dbReference type="AlphaFoldDB" id="A0AAD1H839"/>
<name>A0AAD1H839_9MYCO</name>
<evidence type="ECO:0000313" key="1">
    <source>
        <dbReference type="EMBL" id="BBX00372.1"/>
    </source>
</evidence>
<organism evidence="1 2">
    <name type="scientific">Mycolicibacterium moriokaense</name>
    <dbReference type="NCBI Taxonomy" id="39691"/>
    <lineage>
        <taxon>Bacteria</taxon>
        <taxon>Bacillati</taxon>
        <taxon>Actinomycetota</taxon>
        <taxon>Actinomycetes</taxon>
        <taxon>Mycobacteriales</taxon>
        <taxon>Mycobacteriaceae</taxon>
        <taxon>Mycolicibacterium</taxon>
    </lineage>
</organism>
<accession>A0AAD1H839</accession>
<protein>
    <submittedName>
        <fullName evidence="1">Uncharacterized protein</fullName>
    </submittedName>
</protein>
<dbReference type="EMBL" id="AP022560">
    <property type="protein sequence ID" value="BBX00372.1"/>
    <property type="molecule type" value="Genomic_DNA"/>
</dbReference>
<dbReference type="KEGG" id="mmor:MMOR_13080"/>